<evidence type="ECO:0000313" key="11">
    <source>
        <dbReference type="EMBL" id="MBK1629920.1"/>
    </source>
</evidence>
<comment type="similarity">
    <text evidence="2">Belongs to the CPA3 antiporters (TC 2.A.63) subunit D family.</text>
</comment>
<feature type="transmembrane region" description="Helical" evidence="9">
    <location>
        <begin position="349"/>
        <end position="370"/>
    </location>
</feature>
<gene>
    <name evidence="11" type="ORF">CKO31_04010</name>
</gene>
<feature type="transmembrane region" description="Helical" evidence="9">
    <location>
        <begin position="67"/>
        <end position="95"/>
    </location>
</feature>
<name>A0ABS1CDH4_9GAMM</name>
<feature type="compositionally biased region" description="Basic and acidic residues" evidence="8">
    <location>
        <begin position="538"/>
        <end position="553"/>
    </location>
</feature>
<sequence length="577" mass="58149">MMPALVLLLPLGLGAFFILWPRPDATLRRGLALAAGLWLLAAALWLLEAALNGTPAAAVAGGWPAPYGIVLVADALAALLLVVMALLALAALGHAAATDADRPHRGFHALFQLQLFGLAGALLAGDLFNLFVFFEVLLLASYGLLLHAQGRQGRPCPPAVALHYVLLNLMGSTLFLLAVALVYAAAGTLSMSQLAARLGSLPAPDQALAGAGLMLLATVLALKAALLPLLAWLPGTYAAAPAPVAALFTLLTKVGVYGLVRLWTIANGGIAAALPGLPAPLPGGDPAHPVAGLLGPVLVTAALATLAAGAVGALAARGLRRLVAWLVPVSVGTLLAGIAAGGTDGLAGALYYLVQSTFITAGLFFLADLLPAAVADGRRGQETPPGQRPAPVLAVLFLLGAMGIAGLPPLSGFIGKALVLSAVAPANGPLWAWIWTVVLAASLALVLALTRTGIRLFWTPLGAGAPAAAAPSLPVLLPALALIAAGPLLTVLAGPATQLAEAVARQTRDGGSYAAAVAKLAPTAAPAAPSSTRRRSGRHQEARQSSIDCRHGVEPGASARTSMRDPVPTSSAMEQPP</sequence>
<keyword evidence="6 9" id="KW-0472">Membrane</keyword>
<dbReference type="PANTHER" id="PTHR42703">
    <property type="entry name" value="NADH DEHYDROGENASE"/>
    <property type="match status" value="1"/>
</dbReference>
<feature type="transmembrane region" description="Helical" evidence="9">
    <location>
        <begin position="254"/>
        <end position="274"/>
    </location>
</feature>
<feature type="transmembrane region" description="Helical" evidence="9">
    <location>
        <begin position="30"/>
        <end position="47"/>
    </location>
</feature>
<feature type="transmembrane region" description="Helical" evidence="9">
    <location>
        <begin position="107"/>
        <end position="124"/>
    </location>
</feature>
<comment type="caution">
    <text evidence="11">The sequence shown here is derived from an EMBL/GenBank/DDBJ whole genome shotgun (WGS) entry which is preliminary data.</text>
</comment>
<dbReference type="Pfam" id="PF00361">
    <property type="entry name" value="Proton_antipo_M"/>
    <property type="match status" value="2"/>
</dbReference>
<keyword evidence="5 9" id="KW-1133">Transmembrane helix</keyword>
<evidence type="ECO:0000256" key="2">
    <source>
        <dbReference type="ARBA" id="ARBA00005346"/>
    </source>
</evidence>
<evidence type="ECO:0000256" key="3">
    <source>
        <dbReference type="ARBA" id="ARBA00022475"/>
    </source>
</evidence>
<comment type="subcellular location">
    <subcellularLocation>
        <location evidence="1">Cell membrane</location>
        <topology evidence="1">Multi-pass membrane protein</topology>
    </subcellularLocation>
    <subcellularLocation>
        <location evidence="7">Membrane</location>
        <topology evidence="7">Multi-pass membrane protein</topology>
    </subcellularLocation>
</comment>
<reference evidence="11 12" key="1">
    <citation type="journal article" date="2020" name="Microorganisms">
        <title>Osmotic Adaptation and Compatible Solute Biosynthesis of Phototrophic Bacteria as Revealed from Genome Analyses.</title>
        <authorList>
            <person name="Imhoff J.F."/>
            <person name="Rahn T."/>
            <person name="Kunzel S."/>
            <person name="Keller A."/>
            <person name="Neulinger S.C."/>
        </authorList>
    </citation>
    <scope>NUCLEOTIDE SEQUENCE [LARGE SCALE GENOMIC DNA]</scope>
    <source>
        <strain evidence="11 12">DSM 6210</strain>
    </source>
</reference>
<dbReference type="EMBL" id="NRRV01000006">
    <property type="protein sequence ID" value="MBK1629920.1"/>
    <property type="molecule type" value="Genomic_DNA"/>
</dbReference>
<keyword evidence="12" id="KW-1185">Reference proteome</keyword>
<dbReference type="InterPro" id="IPR050586">
    <property type="entry name" value="CPA3_Na-H_Antiporter_D"/>
</dbReference>
<dbReference type="Proteomes" id="UP000748752">
    <property type="component" value="Unassembled WGS sequence"/>
</dbReference>
<dbReference type="PRINTS" id="PR01437">
    <property type="entry name" value="NUOXDRDTASE4"/>
</dbReference>
<feature type="transmembrane region" description="Helical" evidence="9">
    <location>
        <begin position="160"/>
        <end position="186"/>
    </location>
</feature>
<proteinExistence type="inferred from homology"/>
<feature type="transmembrane region" description="Helical" evidence="9">
    <location>
        <begin position="322"/>
        <end position="343"/>
    </location>
</feature>
<dbReference type="InterPro" id="IPR003918">
    <property type="entry name" value="NADH_UbQ_OxRdtase"/>
</dbReference>
<feature type="domain" description="NADH:quinone oxidoreductase/Mrp antiporter transmembrane" evidence="10">
    <location>
        <begin position="124"/>
        <end position="265"/>
    </location>
</feature>
<feature type="domain" description="NADH:quinone oxidoreductase/Mrp antiporter transmembrane" evidence="10">
    <location>
        <begin position="296"/>
        <end position="435"/>
    </location>
</feature>
<organism evidence="11 12">
    <name type="scientific">Thiohalocapsa halophila</name>
    <dbReference type="NCBI Taxonomy" id="69359"/>
    <lineage>
        <taxon>Bacteria</taxon>
        <taxon>Pseudomonadati</taxon>
        <taxon>Pseudomonadota</taxon>
        <taxon>Gammaproteobacteria</taxon>
        <taxon>Chromatiales</taxon>
        <taxon>Chromatiaceae</taxon>
        <taxon>Thiohalocapsa</taxon>
    </lineage>
</organism>
<evidence type="ECO:0000256" key="8">
    <source>
        <dbReference type="SAM" id="MobiDB-lite"/>
    </source>
</evidence>
<evidence type="ECO:0000256" key="7">
    <source>
        <dbReference type="RuleBase" id="RU000320"/>
    </source>
</evidence>
<evidence type="ECO:0000256" key="5">
    <source>
        <dbReference type="ARBA" id="ARBA00022989"/>
    </source>
</evidence>
<evidence type="ECO:0000259" key="10">
    <source>
        <dbReference type="Pfam" id="PF00361"/>
    </source>
</evidence>
<evidence type="ECO:0000256" key="6">
    <source>
        <dbReference type="ARBA" id="ARBA00023136"/>
    </source>
</evidence>
<feature type="compositionally biased region" description="Polar residues" evidence="8">
    <location>
        <begin position="568"/>
        <end position="577"/>
    </location>
</feature>
<feature type="transmembrane region" description="Helical" evidence="9">
    <location>
        <begin position="430"/>
        <end position="449"/>
    </location>
</feature>
<feature type="transmembrane region" description="Helical" evidence="9">
    <location>
        <begin position="6"/>
        <end position="23"/>
    </location>
</feature>
<evidence type="ECO:0000256" key="9">
    <source>
        <dbReference type="SAM" id="Phobius"/>
    </source>
</evidence>
<feature type="region of interest" description="Disordered" evidence="8">
    <location>
        <begin position="524"/>
        <end position="577"/>
    </location>
</feature>
<dbReference type="InterPro" id="IPR001750">
    <property type="entry name" value="ND/Mrp_TM"/>
</dbReference>
<accession>A0ABS1CDH4</accession>
<feature type="transmembrane region" description="Helical" evidence="9">
    <location>
        <begin position="206"/>
        <end position="233"/>
    </location>
</feature>
<protein>
    <recommendedName>
        <fullName evidence="10">NADH:quinone oxidoreductase/Mrp antiporter transmembrane domain-containing protein</fullName>
    </recommendedName>
</protein>
<keyword evidence="3" id="KW-1003">Cell membrane</keyword>
<dbReference type="RefSeq" id="WP_200234281.1">
    <property type="nucleotide sequence ID" value="NZ_NRRV01000006.1"/>
</dbReference>
<evidence type="ECO:0000256" key="1">
    <source>
        <dbReference type="ARBA" id="ARBA00004651"/>
    </source>
</evidence>
<dbReference type="PANTHER" id="PTHR42703:SF1">
    <property type="entry name" value="NA(+)_H(+) ANTIPORTER SUBUNIT D1"/>
    <property type="match status" value="1"/>
</dbReference>
<keyword evidence="4 7" id="KW-0812">Transmembrane</keyword>
<feature type="transmembrane region" description="Helical" evidence="9">
    <location>
        <begin position="130"/>
        <end position="148"/>
    </location>
</feature>
<feature type="transmembrane region" description="Helical" evidence="9">
    <location>
        <begin position="390"/>
        <end position="410"/>
    </location>
</feature>
<feature type="transmembrane region" description="Helical" evidence="9">
    <location>
        <begin position="294"/>
        <end position="315"/>
    </location>
</feature>
<evidence type="ECO:0000256" key="4">
    <source>
        <dbReference type="ARBA" id="ARBA00022692"/>
    </source>
</evidence>
<evidence type="ECO:0000313" key="12">
    <source>
        <dbReference type="Proteomes" id="UP000748752"/>
    </source>
</evidence>